<feature type="chain" id="PRO_5004980398" evidence="2">
    <location>
        <begin position="26"/>
        <end position="223"/>
    </location>
</feature>
<dbReference type="Proteomes" id="UP000023430">
    <property type="component" value="Unassembled WGS sequence"/>
</dbReference>
<dbReference type="RefSeq" id="WP_043765233.1">
    <property type="nucleotide sequence ID" value="NZ_JAME01000001.1"/>
</dbReference>
<sequence>MKTGRTSALIGLATAAALCAAPVAAQDLEFSLYSGWQTAPHSRVKGDYPGTGADFDALIGWDGKSFEMPPYYGIRGTWWRSENVGFGLEFTHTKVYAPDDEKAAIGFDDLEFTDGLNIVTANALYRWPNRWGSVTPYVGGGIGISVPHVDVDSTNGFETYELQYAGPAARLMAGASYDLTERVSVFGEYQFTYSSNDVDLEGEGSLQSDIKTNAVNFGVTLKF</sequence>
<dbReference type="SUPFAM" id="SSF56925">
    <property type="entry name" value="OMPA-like"/>
    <property type="match status" value="1"/>
</dbReference>
<accession>X7FFS0</accession>
<keyword evidence="5" id="KW-1185">Reference proteome</keyword>
<reference evidence="4 5" key="1">
    <citation type="submission" date="2014-01" db="EMBL/GenBank/DDBJ databases">
        <title>Roseivivax isoporae LMG 25204 Genome Sequencing.</title>
        <authorList>
            <person name="Lai Q."/>
            <person name="Li G."/>
            <person name="Shao Z."/>
        </authorList>
    </citation>
    <scope>NUCLEOTIDE SEQUENCE [LARGE SCALE GENOMIC DNA]</scope>
    <source>
        <strain evidence="4 5">LMG 25204</strain>
    </source>
</reference>
<dbReference type="Gene3D" id="2.40.160.20">
    <property type="match status" value="1"/>
</dbReference>
<feature type="signal peptide" evidence="2">
    <location>
        <begin position="1"/>
        <end position="25"/>
    </location>
</feature>
<dbReference type="Pfam" id="PF13505">
    <property type="entry name" value="OMP_b-brl"/>
    <property type="match status" value="1"/>
</dbReference>
<gene>
    <name evidence="4" type="ORF">RISW2_00605</name>
</gene>
<evidence type="ECO:0000313" key="4">
    <source>
        <dbReference type="EMBL" id="ETX30911.1"/>
    </source>
</evidence>
<keyword evidence="1 2" id="KW-0732">Signal</keyword>
<organism evidence="4 5">
    <name type="scientific">Roseivivax isoporae LMG 25204</name>
    <dbReference type="NCBI Taxonomy" id="1449351"/>
    <lineage>
        <taxon>Bacteria</taxon>
        <taxon>Pseudomonadati</taxon>
        <taxon>Pseudomonadota</taxon>
        <taxon>Alphaproteobacteria</taxon>
        <taxon>Rhodobacterales</taxon>
        <taxon>Roseobacteraceae</taxon>
        <taxon>Roseivivax</taxon>
    </lineage>
</organism>
<name>X7FFS0_9RHOB</name>
<protein>
    <submittedName>
        <fullName evidence="4">Lipid A oxidase (Involved in formation of 2-aminogluconate) protein</fullName>
    </submittedName>
</protein>
<dbReference type="InterPro" id="IPR027385">
    <property type="entry name" value="Beta-barrel_OMP"/>
</dbReference>
<comment type="caution">
    <text evidence="4">The sequence shown here is derived from an EMBL/GenBank/DDBJ whole genome shotgun (WGS) entry which is preliminary data.</text>
</comment>
<dbReference type="STRING" id="1449351.RISW2_00605"/>
<dbReference type="eggNOG" id="COG3637">
    <property type="taxonomic scope" value="Bacteria"/>
</dbReference>
<dbReference type="AlphaFoldDB" id="X7FFS0"/>
<feature type="domain" description="Outer membrane protein beta-barrel" evidence="3">
    <location>
        <begin position="14"/>
        <end position="223"/>
    </location>
</feature>
<dbReference type="InterPro" id="IPR011250">
    <property type="entry name" value="OMP/PagP_B-barrel"/>
</dbReference>
<evidence type="ECO:0000256" key="1">
    <source>
        <dbReference type="ARBA" id="ARBA00022729"/>
    </source>
</evidence>
<proteinExistence type="predicted"/>
<evidence type="ECO:0000256" key="2">
    <source>
        <dbReference type="SAM" id="SignalP"/>
    </source>
</evidence>
<evidence type="ECO:0000313" key="5">
    <source>
        <dbReference type="Proteomes" id="UP000023430"/>
    </source>
</evidence>
<dbReference type="PATRIC" id="fig|1449351.3.peg.122"/>
<dbReference type="EMBL" id="JAME01000001">
    <property type="protein sequence ID" value="ETX30911.1"/>
    <property type="molecule type" value="Genomic_DNA"/>
</dbReference>
<evidence type="ECO:0000259" key="3">
    <source>
        <dbReference type="Pfam" id="PF13505"/>
    </source>
</evidence>
<dbReference type="OrthoDB" id="9810784at2"/>